<comment type="caution">
    <text evidence="6">The sequence shown here is derived from an EMBL/GenBank/DDBJ whole genome shotgun (WGS) entry which is preliminary data.</text>
</comment>
<evidence type="ECO:0000256" key="2">
    <source>
        <dbReference type="ARBA" id="ARBA00034247"/>
    </source>
</evidence>
<reference evidence="7" key="1">
    <citation type="journal article" date="2019" name="Int. J. Syst. Evol. Microbiol.">
        <title>The Global Catalogue of Microorganisms (GCM) 10K type strain sequencing project: providing services to taxonomists for standard genome sequencing and annotation.</title>
        <authorList>
            <consortium name="The Broad Institute Genomics Platform"/>
            <consortium name="The Broad Institute Genome Sequencing Center for Infectious Disease"/>
            <person name="Wu L."/>
            <person name="Ma J."/>
        </authorList>
    </citation>
    <scope>NUCLEOTIDE SEQUENCE [LARGE SCALE GENOMIC DNA]</scope>
    <source>
        <strain evidence="7">JCM 3369</strain>
    </source>
</reference>
<dbReference type="InterPro" id="IPR000160">
    <property type="entry name" value="GGDEF_dom"/>
</dbReference>
<name>A0ABW4K0G1_9HYPH</name>
<dbReference type="RefSeq" id="WP_149892337.1">
    <property type="nucleotide sequence ID" value="NZ_JBHUFA010000012.1"/>
</dbReference>
<evidence type="ECO:0000259" key="5">
    <source>
        <dbReference type="PROSITE" id="PS50887"/>
    </source>
</evidence>
<dbReference type="NCBIfam" id="TIGR00254">
    <property type="entry name" value="GGDEF"/>
    <property type="match status" value="1"/>
</dbReference>
<evidence type="ECO:0000256" key="1">
    <source>
        <dbReference type="ARBA" id="ARBA00012528"/>
    </source>
</evidence>
<dbReference type="PANTHER" id="PTHR45138">
    <property type="entry name" value="REGULATORY COMPONENTS OF SENSORY TRANSDUCTION SYSTEM"/>
    <property type="match status" value="1"/>
</dbReference>
<dbReference type="EC" id="2.7.7.65" evidence="1"/>
<dbReference type="InterPro" id="IPR000014">
    <property type="entry name" value="PAS"/>
</dbReference>
<dbReference type="GO" id="GO:0052621">
    <property type="term" value="F:diguanylate cyclase activity"/>
    <property type="evidence" value="ECO:0007669"/>
    <property type="project" value="UniProtKB-EC"/>
</dbReference>
<dbReference type="Pfam" id="PF08448">
    <property type="entry name" value="PAS_4"/>
    <property type="match status" value="1"/>
</dbReference>
<feature type="domain" description="GGDEF" evidence="5">
    <location>
        <begin position="299"/>
        <end position="429"/>
    </location>
</feature>
<dbReference type="Gene3D" id="3.30.70.270">
    <property type="match status" value="1"/>
</dbReference>
<dbReference type="PROSITE" id="PS50113">
    <property type="entry name" value="PAC"/>
    <property type="match status" value="1"/>
</dbReference>
<dbReference type="Pfam" id="PF00990">
    <property type="entry name" value="GGDEF"/>
    <property type="match status" value="1"/>
</dbReference>
<dbReference type="CDD" id="cd00130">
    <property type="entry name" value="PAS"/>
    <property type="match status" value="1"/>
</dbReference>
<sequence>MNDLLILNEDGIVDFSDRVIGFICRTGRPSFEDLVEYRFARIDPSMQTDFLAWRIAVVEALASSLVSEVREARTLLGEECHIIALCRRSEGFRERDAMEAGADEVLCDPSQTEILSALHRAERFALRLDRMELRLREAQLTRAAGQAALDHLPTPIFFKDREGVYTWCNRPFEGVLGRPAQDIIGRSVFEISPPDLAQIYYEADEALMQAGGVQQYEADVKYADGVIRRVSFYKAAIEDPVSGRVVGLAGAMLDISERVELAARLQEAAERDPLTGAFNRRKFFEIAAEAEAQSIAGGAPFCAMVLDVDHFKKINDTHGHACGDTILCELSAILAESASEEEVIARAGGEEFYCLIRGEELAASLEVSERLRETIAAHAFFFEGEQVPITVSIGVSEHHPGEPVNETIRRADKALYAAKKAGRNKVCAA</sequence>
<evidence type="ECO:0000259" key="3">
    <source>
        <dbReference type="PROSITE" id="PS50112"/>
    </source>
</evidence>
<evidence type="ECO:0000259" key="4">
    <source>
        <dbReference type="PROSITE" id="PS50113"/>
    </source>
</evidence>
<dbReference type="PROSITE" id="PS50112">
    <property type="entry name" value="PAS"/>
    <property type="match status" value="1"/>
</dbReference>
<dbReference type="NCBIfam" id="TIGR00229">
    <property type="entry name" value="sensory_box"/>
    <property type="match status" value="1"/>
</dbReference>
<protein>
    <recommendedName>
        <fullName evidence="1">diguanylate cyclase</fullName>
        <ecNumber evidence="1">2.7.7.65</ecNumber>
    </recommendedName>
</protein>
<feature type="domain" description="PAC" evidence="4">
    <location>
        <begin position="214"/>
        <end position="267"/>
    </location>
</feature>
<keyword evidence="7" id="KW-1185">Reference proteome</keyword>
<dbReference type="Proteomes" id="UP001597327">
    <property type="component" value="Unassembled WGS sequence"/>
</dbReference>
<keyword evidence="6" id="KW-0548">Nucleotidyltransferase</keyword>
<dbReference type="SUPFAM" id="SSF55073">
    <property type="entry name" value="Nucleotide cyclase"/>
    <property type="match status" value="1"/>
</dbReference>
<dbReference type="PROSITE" id="PS50887">
    <property type="entry name" value="GGDEF"/>
    <property type="match status" value="1"/>
</dbReference>
<dbReference type="PANTHER" id="PTHR45138:SF9">
    <property type="entry name" value="DIGUANYLATE CYCLASE DGCM-RELATED"/>
    <property type="match status" value="1"/>
</dbReference>
<accession>A0ABW4K0G1</accession>
<keyword evidence="6" id="KW-0808">Transferase</keyword>
<gene>
    <name evidence="6" type="ORF">ACFSC7_15325</name>
</gene>
<evidence type="ECO:0000313" key="6">
    <source>
        <dbReference type="EMBL" id="MFD1696888.1"/>
    </source>
</evidence>
<organism evidence="6 7">
    <name type="scientific">Roseibium aestuarii</name>
    <dbReference type="NCBI Taxonomy" id="2600299"/>
    <lineage>
        <taxon>Bacteria</taxon>
        <taxon>Pseudomonadati</taxon>
        <taxon>Pseudomonadota</taxon>
        <taxon>Alphaproteobacteria</taxon>
        <taxon>Hyphomicrobiales</taxon>
        <taxon>Stappiaceae</taxon>
        <taxon>Roseibium</taxon>
    </lineage>
</organism>
<dbReference type="InterPro" id="IPR029787">
    <property type="entry name" value="Nucleotide_cyclase"/>
</dbReference>
<dbReference type="InterPro" id="IPR050469">
    <property type="entry name" value="Diguanylate_Cyclase"/>
</dbReference>
<dbReference type="InterPro" id="IPR043128">
    <property type="entry name" value="Rev_trsase/Diguanyl_cyclase"/>
</dbReference>
<dbReference type="Gene3D" id="3.30.450.20">
    <property type="entry name" value="PAS domain"/>
    <property type="match status" value="1"/>
</dbReference>
<dbReference type="SMART" id="SM00267">
    <property type="entry name" value="GGDEF"/>
    <property type="match status" value="1"/>
</dbReference>
<feature type="domain" description="PAS" evidence="3">
    <location>
        <begin position="141"/>
        <end position="211"/>
    </location>
</feature>
<comment type="catalytic activity">
    <reaction evidence="2">
        <text>2 GTP = 3',3'-c-di-GMP + 2 diphosphate</text>
        <dbReference type="Rhea" id="RHEA:24898"/>
        <dbReference type="ChEBI" id="CHEBI:33019"/>
        <dbReference type="ChEBI" id="CHEBI:37565"/>
        <dbReference type="ChEBI" id="CHEBI:58805"/>
        <dbReference type="EC" id="2.7.7.65"/>
    </reaction>
</comment>
<dbReference type="InterPro" id="IPR013656">
    <property type="entry name" value="PAS_4"/>
</dbReference>
<dbReference type="CDD" id="cd01949">
    <property type="entry name" value="GGDEF"/>
    <property type="match status" value="1"/>
</dbReference>
<dbReference type="SMART" id="SM00091">
    <property type="entry name" value="PAS"/>
    <property type="match status" value="1"/>
</dbReference>
<dbReference type="SUPFAM" id="SSF55785">
    <property type="entry name" value="PYP-like sensor domain (PAS domain)"/>
    <property type="match status" value="1"/>
</dbReference>
<dbReference type="InterPro" id="IPR035965">
    <property type="entry name" value="PAS-like_dom_sf"/>
</dbReference>
<dbReference type="EMBL" id="JBHUFA010000012">
    <property type="protein sequence ID" value="MFD1696888.1"/>
    <property type="molecule type" value="Genomic_DNA"/>
</dbReference>
<proteinExistence type="predicted"/>
<evidence type="ECO:0000313" key="7">
    <source>
        <dbReference type="Proteomes" id="UP001597327"/>
    </source>
</evidence>
<dbReference type="InterPro" id="IPR000700">
    <property type="entry name" value="PAS-assoc_C"/>
</dbReference>